<dbReference type="AlphaFoldDB" id="A0A921JIA6"/>
<organism evidence="3 4">
    <name type="scientific">Candidatus Amulumruptor caecigallinarius</name>
    <dbReference type="NCBI Taxonomy" id="2109911"/>
    <lineage>
        <taxon>Bacteria</taxon>
        <taxon>Pseudomonadati</taxon>
        <taxon>Bacteroidota</taxon>
        <taxon>Bacteroidia</taxon>
        <taxon>Bacteroidales</taxon>
        <taxon>Muribaculaceae</taxon>
        <taxon>Candidatus Amulumruptor</taxon>
    </lineage>
</organism>
<dbReference type="PANTHER" id="PTHR46268:SF6">
    <property type="entry name" value="UNIVERSAL STRESS PROTEIN UP12"/>
    <property type="match status" value="1"/>
</dbReference>
<feature type="domain" description="UspA" evidence="2">
    <location>
        <begin position="87"/>
        <end position="239"/>
    </location>
</feature>
<protein>
    <submittedName>
        <fullName evidence="3">Universal stress protein</fullName>
    </submittedName>
</protein>
<evidence type="ECO:0000313" key="4">
    <source>
        <dbReference type="Proteomes" id="UP000711407"/>
    </source>
</evidence>
<dbReference type="SUPFAM" id="SSF52402">
    <property type="entry name" value="Adenine nucleotide alpha hydrolases-like"/>
    <property type="match status" value="2"/>
</dbReference>
<accession>A0A921JIA6</accession>
<dbReference type="InterPro" id="IPR014729">
    <property type="entry name" value="Rossmann-like_a/b/a_fold"/>
</dbReference>
<comment type="caution">
    <text evidence="3">The sequence shown here is derived from an EMBL/GenBank/DDBJ whole genome shotgun (WGS) entry which is preliminary data.</text>
</comment>
<dbReference type="InterPro" id="IPR006015">
    <property type="entry name" value="Universal_stress_UspA"/>
</dbReference>
<dbReference type="PRINTS" id="PR01438">
    <property type="entry name" value="UNVRSLSTRESS"/>
</dbReference>
<sequence length="376" mass="41479">MEDRLITIAIHTYEKALVLKSMLESEGIMVTLQNVNLLQPVVSSGVRVRIKESDLPLALRIIESSDLLCPAKGDKAVSASSDSDPVIIVPVDESPAPQAAIYFAFRIAAAHKARIVLLHAYIVPPVGINNPLNDALTFSSETARSKETLDMEAKAHSLMEHVCDDVKNRIKDGSLPPVRFTSQVEEGIPEEVIRQTARELKPMLIVMGTRSSSQKQREMLGSVTAEVIDTCRYTVLTVPDDTPPLTPGTDASALFFGNMDQTDLLALDELYRLLSSFPLDVSIVNVVSKKSAKSSAESMDALLRYCGDHFPSFRCKPAEIRQANVADDVNSLLKKYRVDIIVIPNKRRNAFTRIFNPSLAHKLLFDTSRPMIVIPV</sequence>
<comment type="similarity">
    <text evidence="1">Belongs to the universal stress protein A family.</text>
</comment>
<dbReference type="Proteomes" id="UP000711407">
    <property type="component" value="Unassembled WGS sequence"/>
</dbReference>
<gene>
    <name evidence="3" type="ORF">K8V47_05180</name>
</gene>
<dbReference type="Pfam" id="PF00582">
    <property type="entry name" value="Usp"/>
    <property type="match status" value="1"/>
</dbReference>
<dbReference type="InterPro" id="IPR006016">
    <property type="entry name" value="UspA"/>
</dbReference>
<name>A0A921JIA6_9BACT</name>
<dbReference type="CDD" id="cd00293">
    <property type="entry name" value="USP-like"/>
    <property type="match status" value="1"/>
</dbReference>
<reference evidence="3" key="1">
    <citation type="journal article" date="2021" name="PeerJ">
        <title>Extensive microbial diversity within the chicken gut microbiome revealed by metagenomics and culture.</title>
        <authorList>
            <person name="Gilroy R."/>
            <person name="Ravi A."/>
            <person name="Getino M."/>
            <person name="Pursley I."/>
            <person name="Horton D.L."/>
            <person name="Alikhan N.F."/>
            <person name="Baker D."/>
            <person name="Gharbi K."/>
            <person name="Hall N."/>
            <person name="Watson M."/>
            <person name="Adriaenssens E.M."/>
            <person name="Foster-Nyarko E."/>
            <person name="Jarju S."/>
            <person name="Secka A."/>
            <person name="Antonio M."/>
            <person name="Oren A."/>
            <person name="Chaudhuri R.R."/>
            <person name="La Ragione R."/>
            <person name="Hildebrand F."/>
            <person name="Pallen M.J."/>
        </authorList>
    </citation>
    <scope>NUCLEOTIDE SEQUENCE</scope>
    <source>
        <strain evidence="3">4100</strain>
    </source>
</reference>
<dbReference type="PANTHER" id="PTHR46268">
    <property type="entry name" value="STRESS RESPONSE PROTEIN NHAX"/>
    <property type="match status" value="1"/>
</dbReference>
<reference evidence="3" key="2">
    <citation type="submission" date="2021-09" db="EMBL/GenBank/DDBJ databases">
        <authorList>
            <person name="Gilroy R."/>
        </authorList>
    </citation>
    <scope>NUCLEOTIDE SEQUENCE</scope>
    <source>
        <strain evidence="3">4100</strain>
    </source>
</reference>
<dbReference type="Gene3D" id="3.40.50.620">
    <property type="entry name" value="HUPs"/>
    <property type="match status" value="2"/>
</dbReference>
<dbReference type="EMBL" id="DYXT01000028">
    <property type="protein sequence ID" value="HJE39133.1"/>
    <property type="molecule type" value="Genomic_DNA"/>
</dbReference>
<evidence type="ECO:0000256" key="1">
    <source>
        <dbReference type="ARBA" id="ARBA00008791"/>
    </source>
</evidence>
<proteinExistence type="inferred from homology"/>
<evidence type="ECO:0000313" key="3">
    <source>
        <dbReference type="EMBL" id="HJE39133.1"/>
    </source>
</evidence>
<evidence type="ECO:0000259" key="2">
    <source>
        <dbReference type="Pfam" id="PF00582"/>
    </source>
</evidence>